<dbReference type="AlphaFoldDB" id="A0A0F8YVK7"/>
<evidence type="ECO:0000256" key="2">
    <source>
        <dbReference type="ARBA" id="ARBA00005842"/>
    </source>
</evidence>
<protein>
    <recommendedName>
        <fullName evidence="3">tRNA dimethylallyltransferase</fullName>
        <ecNumber evidence="3">2.5.1.75</ecNumber>
    </recommendedName>
</protein>
<dbReference type="SUPFAM" id="SSF52540">
    <property type="entry name" value="P-loop containing nucleoside triphosphate hydrolases"/>
    <property type="match status" value="1"/>
</dbReference>
<dbReference type="InterPro" id="IPR039657">
    <property type="entry name" value="Dimethylallyltransferase"/>
</dbReference>
<keyword evidence="6" id="KW-0547">Nucleotide-binding</keyword>
<dbReference type="Gene3D" id="3.40.50.300">
    <property type="entry name" value="P-loop containing nucleotide triphosphate hydrolases"/>
    <property type="match status" value="1"/>
</dbReference>
<accession>A0A0F8YVK7</accession>
<dbReference type="NCBIfam" id="TIGR00174">
    <property type="entry name" value="miaA"/>
    <property type="match status" value="1"/>
</dbReference>
<feature type="non-terminal residue" evidence="10">
    <location>
        <position position="246"/>
    </location>
</feature>
<keyword evidence="8" id="KW-0460">Magnesium</keyword>
<dbReference type="PANTHER" id="PTHR11088:SF60">
    <property type="entry name" value="TRNA DIMETHYLALLYLTRANSFERASE"/>
    <property type="match status" value="1"/>
</dbReference>
<comment type="similarity">
    <text evidence="2">Belongs to the IPP transferase family.</text>
</comment>
<evidence type="ECO:0000256" key="8">
    <source>
        <dbReference type="ARBA" id="ARBA00022842"/>
    </source>
</evidence>
<dbReference type="InterPro" id="IPR018022">
    <property type="entry name" value="IPT"/>
</dbReference>
<comment type="cofactor">
    <cofactor evidence="1">
        <name>Mg(2+)</name>
        <dbReference type="ChEBI" id="CHEBI:18420"/>
    </cofactor>
</comment>
<evidence type="ECO:0000256" key="3">
    <source>
        <dbReference type="ARBA" id="ARBA00012665"/>
    </source>
</evidence>
<proteinExistence type="inferred from homology"/>
<dbReference type="Pfam" id="PF01715">
    <property type="entry name" value="IPPT"/>
    <property type="match status" value="1"/>
</dbReference>
<sequence length="246" mass="27804">MSRTRLGRCYYIAMNERVIMIVGPTCAGKTGVSIELARELGTEIISADSMQIYRDMDIGTEKPTQEQLAAVPHHMIDVVEPAEDFSAGEYLRTVSPIIKRLHDEGRVPVMAGGTGLYVRALTEGIFDGPDADWDLRAKLMEDSPEALYKKLAELDPETAREQDPSNVRRLVRALEVCINSGKKMSQLREESTKPLPYEFIKVGLYRDREELYPMIEERVDEMMERGLLEEVRGLLKRGLSRTALQA</sequence>
<dbReference type="Gene3D" id="1.10.20.140">
    <property type="match status" value="1"/>
</dbReference>
<evidence type="ECO:0000256" key="1">
    <source>
        <dbReference type="ARBA" id="ARBA00001946"/>
    </source>
</evidence>
<evidence type="ECO:0000256" key="6">
    <source>
        <dbReference type="ARBA" id="ARBA00022741"/>
    </source>
</evidence>
<keyword evidence="7" id="KW-0067">ATP-binding</keyword>
<dbReference type="InterPro" id="IPR027417">
    <property type="entry name" value="P-loop_NTPase"/>
</dbReference>
<organism evidence="10">
    <name type="scientific">marine sediment metagenome</name>
    <dbReference type="NCBI Taxonomy" id="412755"/>
    <lineage>
        <taxon>unclassified sequences</taxon>
        <taxon>metagenomes</taxon>
        <taxon>ecological metagenomes</taxon>
    </lineage>
</organism>
<dbReference type="EC" id="2.5.1.75" evidence="3"/>
<comment type="catalytic activity">
    <reaction evidence="9">
        <text>adenosine(37) in tRNA + dimethylallyl diphosphate = N(6)-dimethylallyladenosine(37) in tRNA + diphosphate</text>
        <dbReference type="Rhea" id="RHEA:26482"/>
        <dbReference type="Rhea" id="RHEA-COMP:10162"/>
        <dbReference type="Rhea" id="RHEA-COMP:10375"/>
        <dbReference type="ChEBI" id="CHEBI:33019"/>
        <dbReference type="ChEBI" id="CHEBI:57623"/>
        <dbReference type="ChEBI" id="CHEBI:74411"/>
        <dbReference type="ChEBI" id="CHEBI:74415"/>
        <dbReference type="EC" id="2.5.1.75"/>
    </reaction>
</comment>
<dbReference type="PANTHER" id="PTHR11088">
    <property type="entry name" value="TRNA DIMETHYLALLYLTRANSFERASE"/>
    <property type="match status" value="1"/>
</dbReference>
<dbReference type="GO" id="GO:0052381">
    <property type="term" value="F:tRNA dimethylallyltransferase activity"/>
    <property type="evidence" value="ECO:0007669"/>
    <property type="project" value="UniProtKB-EC"/>
</dbReference>
<keyword evidence="4" id="KW-0808">Transferase</keyword>
<name>A0A0F8YVK7_9ZZZZ</name>
<keyword evidence="5" id="KW-0819">tRNA processing</keyword>
<gene>
    <name evidence="10" type="ORF">LCGC14_3047600</name>
</gene>
<dbReference type="HAMAP" id="MF_00185">
    <property type="entry name" value="IPP_trans"/>
    <property type="match status" value="1"/>
</dbReference>
<evidence type="ECO:0000256" key="7">
    <source>
        <dbReference type="ARBA" id="ARBA00022840"/>
    </source>
</evidence>
<evidence type="ECO:0000256" key="5">
    <source>
        <dbReference type="ARBA" id="ARBA00022694"/>
    </source>
</evidence>
<evidence type="ECO:0000256" key="4">
    <source>
        <dbReference type="ARBA" id="ARBA00022679"/>
    </source>
</evidence>
<dbReference type="EMBL" id="LAZR01064135">
    <property type="protein sequence ID" value="KKK58124.1"/>
    <property type="molecule type" value="Genomic_DNA"/>
</dbReference>
<evidence type="ECO:0000256" key="9">
    <source>
        <dbReference type="ARBA" id="ARBA00049563"/>
    </source>
</evidence>
<evidence type="ECO:0000313" key="10">
    <source>
        <dbReference type="EMBL" id="KKK58124.1"/>
    </source>
</evidence>
<dbReference type="GO" id="GO:0006400">
    <property type="term" value="P:tRNA modification"/>
    <property type="evidence" value="ECO:0007669"/>
    <property type="project" value="TreeGrafter"/>
</dbReference>
<reference evidence="10" key="1">
    <citation type="journal article" date="2015" name="Nature">
        <title>Complex archaea that bridge the gap between prokaryotes and eukaryotes.</title>
        <authorList>
            <person name="Spang A."/>
            <person name="Saw J.H."/>
            <person name="Jorgensen S.L."/>
            <person name="Zaremba-Niedzwiedzka K."/>
            <person name="Martijn J."/>
            <person name="Lind A.E."/>
            <person name="van Eijk R."/>
            <person name="Schleper C."/>
            <person name="Guy L."/>
            <person name="Ettema T.J."/>
        </authorList>
    </citation>
    <scope>NUCLEOTIDE SEQUENCE</scope>
</reference>
<dbReference type="GO" id="GO:0005524">
    <property type="term" value="F:ATP binding"/>
    <property type="evidence" value="ECO:0007669"/>
    <property type="project" value="UniProtKB-KW"/>
</dbReference>
<comment type="caution">
    <text evidence="10">The sequence shown here is derived from an EMBL/GenBank/DDBJ whole genome shotgun (WGS) entry which is preliminary data.</text>
</comment>